<evidence type="ECO:0000313" key="2">
    <source>
        <dbReference type="EMBL" id="KAK1566387.1"/>
    </source>
</evidence>
<evidence type="ECO:0000313" key="3">
    <source>
        <dbReference type="Proteomes" id="UP001230504"/>
    </source>
</evidence>
<dbReference type="EMBL" id="JAHLJV010000143">
    <property type="protein sequence ID" value="KAK1566387.1"/>
    <property type="molecule type" value="Genomic_DNA"/>
</dbReference>
<dbReference type="GeneID" id="85444676"/>
<organism evidence="2 3">
    <name type="scientific">Colletotrichum navitas</name>
    <dbReference type="NCBI Taxonomy" id="681940"/>
    <lineage>
        <taxon>Eukaryota</taxon>
        <taxon>Fungi</taxon>
        <taxon>Dikarya</taxon>
        <taxon>Ascomycota</taxon>
        <taxon>Pezizomycotina</taxon>
        <taxon>Sordariomycetes</taxon>
        <taxon>Hypocreomycetidae</taxon>
        <taxon>Glomerellales</taxon>
        <taxon>Glomerellaceae</taxon>
        <taxon>Colletotrichum</taxon>
        <taxon>Colletotrichum graminicola species complex</taxon>
    </lineage>
</organism>
<dbReference type="Proteomes" id="UP001230504">
    <property type="component" value="Unassembled WGS sequence"/>
</dbReference>
<keyword evidence="3" id="KW-1185">Reference proteome</keyword>
<name>A0AAD8UW69_9PEZI</name>
<comment type="caution">
    <text evidence="2">The sequence shown here is derived from an EMBL/GenBank/DDBJ whole genome shotgun (WGS) entry which is preliminary data.</text>
</comment>
<dbReference type="RefSeq" id="XP_060407557.1">
    <property type="nucleotide sequence ID" value="XM_060560436.1"/>
</dbReference>
<evidence type="ECO:0000256" key="1">
    <source>
        <dbReference type="SAM" id="MobiDB-lite"/>
    </source>
</evidence>
<accession>A0AAD8UW69</accession>
<feature type="region of interest" description="Disordered" evidence="1">
    <location>
        <begin position="1"/>
        <end position="21"/>
    </location>
</feature>
<dbReference type="AlphaFoldDB" id="A0AAD8UW69"/>
<protein>
    <submittedName>
        <fullName evidence="2">Uncharacterized protein</fullName>
    </submittedName>
</protein>
<sequence length="185" mass="21169">MQDSSTFAAPIPPTTPSPENNNFITWKPLRAGGGIYNVKYSEPLDLYYVYTPYYKKSKYPVTELQFPKDNKEELNIIQAWNALEQPHPNGSPRLRLSDIIQAVAEEQAHVDLGLLNWVRVDYVLNKQTLSVIDDFFADWKKLNNKPHPPTVTVKPSSSFWPAFNNTPFVKAVNYALEKKNRMIVG</sequence>
<gene>
    <name evidence="2" type="ORF">LY79DRAFT_584825</name>
</gene>
<reference evidence="2" key="1">
    <citation type="submission" date="2021-06" db="EMBL/GenBank/DDBJ databases">
        <title>Comparative genomics, transcriptomics and evolutionary studies reveal genomic signatures of adaptation to plant cell wall in hemibiotrophic fungi.</title>
        <authorList>
            <consortium name="DOE Joint Genome Institute"/>
            <person name="Baroncelli R."/>
            <person name="Diaz J.F."/>
            <person name="Benocci T."/>
            <person name="Peng M."/>
            <person name="Battaglia E."/>
            <person name="Haridas S."/>
            <person name="Andreopoulos W."/>
            <person name="Labutti K."/>
            <person name="Pangilinan J."/>
            <person name="Floch G.L."/>
            <person name="Makela M.R."/>
            <person name="Henrissat B."/>
            <person name="Grigoriev I.V."/>
            <person name="Crouch J.A."/>
            <person name="De Vries R.P."/>
            <person name="Sukno S.A."/>
            <person name="Thon M.R."/>
        </authorList>
    </citation>
    <scope>NUCLEOTIDE SEQUENCE</scope>
    <source>
        <strain evidence="2">CBS 125086</strain>
    </source>
</reference>
<proteinExistence type="predicted"/>